<comment type="catalytic activity">
    <reaction evidence="6">
        <text>a 1,2-diacyl-sn-glycero-3-phospho-(1D-myo-inositol-4,5-bisphosphate) + H2O = 1D-myo-inositol 1,4,5-trisphosphate + a 1,2-diacyl-sn-glycerol + H(+)</text>
        <dbReference type="Rhea" id="RHEA:33179"/>
        <dbReference type="ChEBI" id="CHEBI:15377"/>
        <dbReference type="ChEBI" id="CHEBI:15378"/>
        <dbReference type="ChEBI" id="CHEBI:17815"/>
        <dbReference type="ChEBI" id="CHEBI:58456"/>
        <dbReference type="ChEBI" id="CHEBI:203600"/>
        <dbReference type="EC" id="3.1.4.11"/>
    </reaction>
</comment>
<dbReference type="VEuPathDB" id="VectorBase:ISCI014053"/>
<keyword evidence="2" id="KW-0479">Metal-binding</keyword>
<protein>
    <recommendedName>
        <fullName evidence="6">Phosphoinositide phospholipase C</fullName>
        <ecNumber evidence="6">3.1.4.11</ecNumber>
    </recommendedName>
</protein>
<dbReference type="SMART" id="SM00148">
    <property type="entry name" value="PLCXc"/>
    <property type="match status" value="1"/>
</dbReference>
<evidence type="ECO:0000313" key="8">
    <source>
        <dbReference type="EMBL" id="MOY37302.1"/>
    </source>
</evidence>
<keyword evidence="5" id="KW-0456">Lyase</keyword>
<dbReference type="GO" id="GO:0035556">
    <property type="term" value="P:intracellular signal transduction"/>
    <property type="evidence" value="ECO:0007669"/>
    <property type="project" value="InterPro"/>
</dbReference>
<evidence type="ECO:0000259" key="7">
    <source>
        <dbReference type="PROSITE" id="PS50008"/>
    </source>
</evidence>
<keyword evidence="3" id="KW-0460">Magnesium</keyword>
<dbReference type="GO" id="GO:0004435">
    <property type="term" value="F:phosphatidylinositol-4,5-bisphosphate phospholipase C activity"/>
    <property type="evidence" value="ECO:0007669"/>
    <property type="project" value="UniProtKB-EC"/>
</dbReference>
<name>A0A4D5RJE8_IXOSC</name>
<evidence type="ECO:0000256" key="1">
    <source>
        <dbReference type="ARBA" id="ARBA00000110"/>
    </source>
</evidence>
<feature type="non-terminal residue" evidence="8">
    <location>
        <position position="629"/>
    </location>
</feature>
<sequence>MHIAGHKKNYKCHINICPLERGPQIIDVDGSYLINFQNTIHEPKEEVNVHIPFRQRVLNFLLRKNEPIILSKASHSHVHINTMAVVVSNIVRIQGKRRHNTVHVITRDKVVYALYFKTHKQANSYRKRLIDLIGKNDTINHQPSLIWVRDDPDAISRITKIVQRVISKPNISEVLKWRRPDIDTMFQMLLRRRGQHMASSDAVKKFLHSQSIHATSQFISDEDRAIFWTCLVDGILEQSKYNRSDWYLRCDDESFRKILSALTIRFPLTCMQVYQDMTRPFKNYFINSSHNTYIQGPHQWYGSASLETYKYAIKNVGCKCVEVDVWPGLLVCHSNLSLVTPHLKLIDVLKVIGENAFENSPYPLIITIENHADENEVGAVIVQILGDKLFYPPLNNKSPYDLRYKILIRSRIVNESSVLGKITSIVHGINTISVAENHDINLDNIHENNIVRVYPCRSTSTNMDPIPKWAIGIQLVALNVQATNDLALRYNRAFFANNGKCGYVLRDSVAKQSVQRVEVSIITGLNINLIQDVDVVIIYVKDGTKDLKVYNTNRNPMHRWNETFSFKISNPSLCFFSFETGNHVDLTNGIQLNRCREKMYHLSSMTCGYSHVHLRNKGKIFIKFITYDS</sequence>
<keyword evidence="6" id="KW-0443">Lipid metabolism</keyword>
<dbReference type="Pfam" id="PF00388">
    <property type="entry name" value="PI-PLC-X"/>
    <property type="match status" value="1"/>
</dbReference>
<dbReference type="InterPro" id="IPR001192">
    <property type="entry name" value="PI-PLC_fam"/>
</dbReference>
<keyword evidence="6" id="KW-0378">Hydrolase</keyword>
<dbReference type="VEuPathDB" id="VectorBase:ISCW015942"/>
<reference evidence="8" key="1">
    <citation type="submission" date="2019-04" db="EMBL/GenBank/DDBJ databases">
        <title>An insight into the mialome of Ixodes scapularis.</title>
        <authorList>
            <person name="Ribeiro J.M."/>
            <person name="Mather T.N."/>
            <person name="Karim S."/>
        </authorList>
    </citation>
    <scope>NUCLEOTIDE SEQUENCE</scope>
</reference>
<dbReference type="InterPro" id="IPR001711">
    <property type="entry name" value="PLipase_C_Pinositol-sp_Y"/>
</dbReference>
<dbReference type="PANTHER" id="PTHR10336:SF209">
    <property type="entry name" value="PHOSPHOINOSITIDE PHOSPHOLIPASE C"/>
    <property type="match status" value="1"/>
</dbReference>
<dbReference type="CDD" id="cd08558">
    <property type="entry name" value="PI-PLCc_eukaryota"/>
    <property type="match status" value="1"/>
</dbReference>
<comment type="catalytic activity">
    <reaction evidence="1">
        <text>an N-(acyl)-sphingosylphosphoethanolamine = an N-(acyl)-sphingosyl-1,3-cyclic phosphate + ethanolamine</text>
        <dbReference type="Rhea" id="RHEA:60648"/>
        <dbReference type="ChEBI" id="CHEBI:57603"/>
        <dbReference type="ChEBI" id="CHEBI:143891"/>
        <dbReference type="ChEBI" id="CHEBI:143892"/>
    </reaction>
</comment>
<dbReference type="InterPro" id="IPR000909">
    <property type="entry name" value="PLipase_C_PInositol-sp_X_dom"/>
</dbReference>
<dbReference type="SUPFAM" id="SSF51695">
    <property type="entry name" value="PLC-like phosphodiesterases"/>
    <property type="match status" value="1"/>
</dbReference>
<dbReference type="VEuPathDB" id="VectorBase:ISCW014053"/>
<dbReference type="GO" id="GO:0046872">
    <property type="term" value="F:metal ion binding"/>
    <property type="evidence" value="ECO:0007669"/>
    <property type="project" value="UniProtKB-KW"/>
</dbReference>
<accession>A0A4D5RJE8</accession>
<dbReference type="PANTHER" id="PTHR10336">
    <property type="entry name" value="PHOSPHOINOSITIDE-SPECIFIC PHOSPHOLIPASE C FAMILY PROTEIN"/>
    <property type="match status" value="1"/>
</dbReference>
<proteinExistence type="predicted"/>
<dbReference type="EMBL" id="GHJT01003331">
    <property type="protein sequence ID" value="MOY37302.1"/>
    <property type="molecule type" value="Transcribed_RNA"/>
</dbReference>
<evidence type="ECO:0000256" key="5">
    <source>
        <dbReference type="ARBA" id="ARBA00023239"/>
    </source>
</evidence>
<dbReference type="GO" id="GO:0016829">
    <property type="term" value="F:lyase activity"/>
    <property type="evidence" value="ECO:0007669"/>
    <property type="project" value="UniProtKB-KW"/>
</dbReference>
<dbReference type="VEuPathDB" id="VectorBase:ISCI015942"/>
<dbReference type="OrthoDB" id="269822at2759"/>
<dbReference type="Gene3D" id="2.60.40.150">
    <property type="entry name" value="C2 domain"/>
    <property type="match status" value="1"/>
</dbReference>
<dbReference type="InterPro" id="IPR035892">
    <property type="entry name" value="C2_domain_sf"/>
</dbReference>
<organism evidence="8">
    <name type="scientific">Ixodes scapularis</name>
    <name type="common">Black-legged tick</name>
    <name type="synonym">Deer tick</name>
    <dbReference type="NCBI Taxonomy" id="6945"/>
    <lineage>
        <taxon>Eukaryota</taxon>
        <taxon>Metazoa</taxon>
        <taxon>Ecdysozoa</taxon>
        <taxon>Arthropoda</taxon>
        <taxon>Chelicerata</taxon>
        <taxon>Arachnida</taxon>
        <taxon>Acari</taxon>
        <taxon>Parasitiformes</taxon>
        <taxon>Ixodida</taxon>
        <taxon>Ixodoidea</taxon>
        <taxon>Ixodidae</taxon>
        <taxon>Ixodinae</taxon>
        <taxon>Ixodes</taxon>
    </lineage>
</organism>
<dbReference type="PRINTS" id="PR00390">
    <property type="entry name" value="PHPHLIPASEC"/>
</dbReference>
<dbReference type="InterPro" id="IPR017946">
    <property type="entry name" value="PLC-like_Pdiesterase_TIM-brl"/>
</dbReference>
<feature type="domain" description="PI-PLC Y-box" evidence="7">
    <location>
        <begin position="421"/>
        <end position="511"/>
    </location>
</feature>
<dbReference type="GO" id="GO:0016042">
    <property type="term" value="P:lipid catabolic process"/>
    <property type="evidence" value="ECO:0007669"/>
    <property type="project" value="UniProtKB-KW"/>
</dbReference>
<dbReference type="EC" id="3.1.4.11" evidence="6"/>
<keyword evidence="6" id="KW-0442">Lipid degradation</keyword>
<dbReference type="AlphaFoldDB" id="A0A4D5RJE8"/>
<evidence type="ECO:0000256" key="6">
    <source>
        <dbReference type="RuleBase" id="RU361133"/>
    </source>
</evidence>
<dbReference type="PROSITE" id="PS50008">
    <property type="entry name" value="PIPLC_Y_DOMAIN"/>
    <property type="match status" value="1"/>
</dbReference>
<dbReference type="Pfam" id="PF00387">
    <property type="entry name" value="PI-PLC-Y"/>
    <property type="match status" value="1"/>
</dbReference>
<keyword evidence="4" id="KW-1015">Disulfide bond</keyword>
<dbReference type="PROSITE" id="PS50007">
    <property type="entry name" value="PIPLC_X_DOMAIN"/>
    <property type="match status" value="1"/>
</dbReference>
<evidence type="ECO:0000256" key="4">
    <source>
        <dbReference type="ARBA" id="ARBA00023157"/>
    </source>
</evidence>
<dbReference type="SMART" id="SM00149">
    <property type="entry name" value="PLCYc"/>
    <property type="match status" value="1"/>
</dbReference>
<dbReference type="Gene3D" id="3.20.20.190">
    <property type="entry name" value="Phosphatidylinositol (PI) phosphodiesterase"/>
    <property type="match status" value="1"/>
</dbReference>
<evidence type="ECO:0000256" key="2">
    <source>
        <dbReference type="ARBA" id="ARBA00022723"/>
    </source>
</evidence>
<evidence type="ECO:0000256" key="3">
    <source>
        <dbReference type="ARBA" id="ARBA00022842"/>
    </source>
</evidence>
<dbReference type="VEuPathDB" id="VectorBase:ISCP_017483"/>